<dbReference type="InterPro" id="IPR010144">
    <property type="entry name" value="CRISPR-assoc_prot_Csd1-typ"/>
</dbReference>
<dbReference type="OrthoDB" id="9778918at2"/>
<accession>A0A069RIB8</accession>
<reference evidence="1 2" key="1">
    <citation type="submission" date="2014-03" db="EMBL/GenBank/DDBJ databases">
        <title>Genome sequence of Clostridium litorale W6, DSM 5388.</title>
        <authorList>
            <person name="Poehlein A."/>
            <person name="Jagirdar A."/>
            <person name="Khonsari B."/>
            <person name="Chibani C.M."/>
            <person name="Gutierrez Gutierrez D.A."/>
            <person name="Davydova E."/>
            <person name="Alghaithi H.S."/>
            <person name="Nair K.P."/>
            <person name="Dhamotharan K."/>
            <person name="Chandran L."/>
            <person name="G W."/>
            <person name="Daniel R."/>
        </authorList>
    </citation>
    <scope>NUCLEOTIDE SEQUENCE [LARGE SCALE GENOMIC DNA]</scope>
    <source>
        <strain evidence="1 2">W6</strain>
    </source>
</reference>
<comment type="caution">
    <text evidence="1">The sequence shown here is derived from an EMBL/GenBank/DDBJ whole genome shotgun (WGS) entry which is preliminary data.</text>
</comment>
<dbReference type="STRING" id="1121324.CLIT_2c03570"/>
<dbReference type="Pfam" id="PF09709">
    <property type="entry name" value="Cas_Csd1"/>
    <property type="match status" value="1"/>
</dbReference>
<protein>
    <submittedName>
        <fullName evidence="1">CRISPR-associated protein, Csd1 family</fullName>
    </submittedName>
</protein>
<dbReference type="EMBL" id="JJMM01000002">
    <property type="protein sequence ID" value="KDR96751.1"/>
    <property type="molecule type" value="Genomic_DNA"/>
</dbReference>
<dbReference type="Proteomes" id="UP000027946">
    <property type="component" value="Unassembled WGS sequence"/>
</dbReference>
<dbReference type="CDD" id="cd09757">
    <property type="entry name" value="Cas8c_I-C"/>
    <property type="match status" value="1"/>
</dbReference>
<gene>
    <name evidence="1" type="ORF">CLIT_2c03570</name>
</gene>
<dbReference type="AlphaFoldDB" id="A0A069RIB8"/>
<organism evidence="1 2">
    <name type="scientific">Peptoclostridium litorale DSM 5388</name>
    <dbReference type="NCBI Taxonomy" id="1121324"/>
    <lineage>
        <taxon>Bacteria</taxon>
        <taxon>Bacillati</taxon>
        <taxon>Bacillota</taxon>
        <taxon>Clostridia</taxon>
        <taxon>Peptostreptococcales</taxon>
        <taxon>Peptoclostridiaceae</taxon>
        <taxon>Peptoclostridium</taxon>
    </lineage>
</organism>
<dbReference type="eggNOG" id="ENOG502Z7WH">
    <property type="taxonomic scope" value="Bacteria"/>
</dbReference>
<sequence>MIIDALKRYYEILAEDEKSGVPPYGYSSAKVGFAFNISLQGKLLDVIPLKEQVQSGKKTRLVPRIMIVPEQSVRAAGIKSNFMCDNSTYVMGVDNKGKPKRSIEAFEAFKKLHEDILKDAEGDHAKAVLSFLNRWEIENAKTHPALLDSVEEIMEGSNIVFKLDGNKGYIHEDREIKSLWDEYILKCEDDVVGQCLITGEYGPIERIHPNVKNVKNAQSSGASIVSFNELSYESYGKKQSYNSPIGKYSAFAYTAMLNHMLSSNKQKIQVGDATTVFWAESPEEIYRDLAAELFNPFAEKSAKKGNSEYRRSEKTEVLVKDVISRAKAGMKIGDVDSDIDPKTKFYILGLSPNAARISIRFFHADSFGGFVEKTVQHYRDLEIVKDFKERTDNIPMWMLLQETASPKGREKEVNPLLAGSLMRSIVNGAGYPSILFNAIMGRIRADMDDKDKNIQKINYVRASIIKAYLTRKARIQNNKKVEEVLTVSLNENATNVEYLLGRLFAVLEKAQQDANPGINATIKDRYFSSASATPAVSFPILLRLAQHHVSKSEYGYSIDRKIEAIMDKIGSFPAHLTLEQQGIFVLGYYHQRVALFQKSSDSKK</sequence>
<proteinExistence type="predicted"/>
<evidence type="ECO:0000313" key="1">
    <source>
        <dbReference type="EMBL" id="KDR96751.1"/>
    </source>
</evidence>
<dbReference type="RefSeq" id="WP_038261397.1">
    <property type="nucleotide sequence ID" value="NZ_FSRH01000019.1"/>
</dbReference>
<keyword evidence="2" id="KW-1185">Reference proteome</keyword>
<evidence type="ECO:0000313" key="2">
    <source>
        <dbReference type="Proteomes" id="UP000027946"/>
    </source>
</evidence>
<dbReference type="NCBIfam" id="TIGR01863">
    <property type="entry name" value="cas_Csd1"/>
    <property type="match status" value="1"/>
</dbReference>
<name>A0A069RIB8_PEPLI</name>